<accession>A0A6V7HF93</accession>
<name>A0A6V7HF93_9HYME</name>
<comment type="caution">
    <text evidence="1">The sequence shown here is derived from an EMBL/GenBank/DDBJ whole genome shotgun (WGS) entry which is preliminary data.</text>
</comment>
<reference evidence="1" key="1">
    <citation type="submission" date="2020-07" db="EMBL/GenBank/DDBJ databases">
        <authorList>
            <person name="Nazaruddin N."/>
        </authorList>
    </citation>
    <scope>NUCLEOTIDE SEQUENCE</scope>
</reference>
<dbReference type="Proteomes" id="UP000752696">
    <property type="component" value="Unassembled WGS sequence"/>
</dbReference>
<dbReference type="AlphaFoldDB" id="A0A6V7HF93"/>
<feature type="non-terminal residue" evidence="1">
    <location>
        <position position="73"/>
    </location>
</feature>
<sequence>MMLPSGPLSFSTGTKSVNWKNPIDGSTRLQIRRATASIASPLRDASISVSINGSNFHLRRKAINRINLQTFAV</sequence>
<dbReference type="EMBL" id="CAJDYZ010010488">
    <property type="protein sequence ID" value="CAD1478096.1"/>
    <property type="molecule type" value="Genomic_DNA"/>
</dbReference>
<evidence type="ECO:0000313" key="2">
    <source>
        <dbReference type="Proteomes" id="UP000752696"/>
    </source>
</evidence>
<gene>
    <name evidence="1" type="ORF">MHI_LOCUS776816</name>
</gene>
<keyword evidence="2" id="KW-1185">Reference proteome</keyword>
<proteinExistence type="predicted"/>
<evidence type="ECO:0000313" key="1">
    <source>
        <dbReference type="EMBL" id="CAD1478096.1"/>
    </source>
</evidence>
<organism evidence="1 2">
    <name type="scientific">Heterotrigona itama</name>
    <dbReference type="NCBI Taxonomy" id="395501"/>
    <lineage>
        <taxon>Eukaryota</taxon>
        <taxon>Metazoa</taxon>
        <taxon>Ecdysozoa</taxon>
        <taxon>Arthropoda</taxon>
        <taxon>Hexapoda</taxon>
        <taxon>Insecta</taxon>
        <taxon>Pterygota</taxon>
        <taxon>Neoptera</taxon>
        <taxon>Endopterygota</taxon>
        <taxon>Hymenoptera</taxon>
        <taxon>Apocrita</taxon>
        <taxon>Aculeata</taxon>
        <taxon>Apoidea</taxon>
        <taxon>Anthophila</taxon>
        <taxon>Apidae</taxon>
        <taxon>Heterotrigona</taxon>
    </lineage>
</organism>
<protein>
    <submittedName>
        <fullName evidence="1">Uncharacterized protein</fullName>
    </submittedName>
</protein>